<evidence type="ECO:0000313" key="4">
    <source>
        <dbReference type="Proteomes" id="UP000026986"/>
    </source>
</evidence>
<reference evidence="4" key="1">
    <citation type="submission" date="2014-02" db="EMBL/GenBank/DDBJ databases">
        <title>Evolution of Pseudomonas aeruginosa bacteriophages collected in Abidjan.</title>
        <authorList>
            <person name="Essoh C."/>
            <person name="Latino L."/>
            <person name="Blouin Y."/>
            <person name="Loukou G."/>
            <person name="Nguetta S.M."/>
            <person name="Lathro N.S."/>
            <person name="Cablanmian A."/>
            <person name="Kra A."/>
            <person name="Vergnaud G."/>
            <person name="Pourcel C."/>
        </authorList>
    </citation>
    <scope>NUCLEOTIDE SEQUENCE [LARGE SCALE GENOMIC DNA]</scope>
</reference>
<sequence>MSQIHLTKVRSGRKLEPSKRTKVPTMNRKLIVIAGIVAFVALLGMAGQMDFEDEARAHLLYCDNVANGVWPDYDKIYDSECTPERIAEIEEILR</sequence>
<protein>
    <submittedName>
        <fullName evidence="3">Uncharacterized protein</fullName>
    </submittedName>
</protein>
<evidence type="ECO:0000256" key="1">
    <source>
        <dbReference type="SAM" id="MobiDB-lite"/>
    </source>
</evidence>
<keyword evidence="4" id="KW-1185">Reference proteome</keyword>
<dbReference type="KEGG" id="vg:19686750"/>
<feature type="transmembrane region" description="Helical" evidence="2">
    <location>
        <begin position="30"/>
        <end position="49"/>
    </location>
</feature>
<reference evidence="3 4" key="2">
    <citation type="journal article" date="2015" name="PLoS ONE">
        <title>Investigation of a Large Collection of Pseudomonas aeruginosa Bacteriophages Collected from a Single Environmental Source in Abidjan, Cote d'Ivoire.</title>
        <authorList>
            <person name="Essoh C."/>
            <person name="Latino L."/>
            <person name="Midoux C."/>
            <person name="Blouin Y."/>
            <person name="Loukou G."/>
            <person name="Nguetta S.P."/>
            <person name="Lathro S."/>
            <person name="Cablanmian A."/>
            <person name="Kouassi A.K."/>
            <person name="Vergnaud G."/>
            <person name="Pourcel C."/>
        </authorList>
    </citation>
    <scope>NUCLEOTIDE SEQUENCE [LARGE SCALE GENOMIC DNA]</scope>
</reference>
<evidence type="ECO:0000313" key="3">
    <source>
        <dbReference type="EMBL" id="CDN96812.1"/>
    </source>
</evidence>
<accession>A0A060RFH8</accession>
<dbReference type="Proteomes" id="UP000026986">
    <property type="component" value="Segment"/>
</dbReference>
<dbReference type="OrthoDB" id="22025at10239"/>
<gene>
    <name evidence="3" type="primary">ORF51</name>
</gene>
<dbReference type="EMBL" id="HG962376">
    <property type="protein sequence ID" value="CDN96812.1"/>
    <property type="molecule type" value="Genomic_DNA"/>
</dbReference>
<keyword evidence="2" id="KW-0472">Membrane</keyword>
<dbReference type="GeneID" id="19686750"/>
<name>A0A060RFH8_9CAUD</name>
<keyword evidence="2" id="KW-0812">Transmembrane</keyword>
<dbReference type="RefSeq" id="YP_009044386.1">
    <property type="nucleotide sequence ID" value="NC_024381.1"/>
</dbReference>
<evidence type="ECO:0000256" key="2">
    <source>
        <dbReference type="SAM" id="Phobius"/>
    </source>
</evidence>
<organism evidence="3 4">
    <name type="scientific">Pseudomonas phage vB_PaeS_SCH_Ab26</name>
    <dbReference type="NCBI Taxonomy" id="1476390"/>
    <lineage>
        <taxon>Viruses</taxon>
        <taxon>Duplodnaviria</taxon>
        <taxon>Heunggongvirae</taxon>
        <taxon>Uroviricota</taxon>
        <taxon>Caudoviricetes</taxon>
        <taxon>Jondennisvirinae</taxon>
        <taxon>Septimatrevirus</taxon>
        <taxon>Septimatrevirus Ab26</taxon>
    </lineage>
</organism>
<feature type="region of interest" description="Disordered" evidence="1">
    <location>
        <begin position="1"/>
        <end position="21"/>
    </location>
</feature>
<keyword evidence="2" id="KW-1133">Transmembrane helix</keyword>
<proteinExistence type="predicted"/>